<keyword evidence="10" id="KW-1185">Reference proteome</keyword>
<dbReference type="PANTHER" id="PTHR23513:SF6">
    <property type="entry name" value="MAJOR FACILITATOR SUPERFAMILY ASSOCIATED DOMAIN-CONTAINING PROTEIN"/>
    <property type="match status" value="1"/>
</dbReference>
<dbReference type="EMBL" id="FMZZ01000004">
    <property type="protein sequence ID" value="SDC75454.1"/>
    <property type="molecule type" value="Genomic_DNA"/>
</dbReference>
<keyword evidence="3" id="KW-1003">Cell membrane</keyword>
<name>A0A1G6P764_9PSEU</name>
<dbReference type="PANTHER" id="PTHR23513">
    <property type="entry name" value="INTEGRAL MEMBRANE EFFLUX PROTEIN-RELATED"/>
    <property type="match status" value="1"/>
</dbReference>
<feature type="transmembrane region" description="Helical" evidence="7">
    <location>
        <begin position="251"/>
        <end position="271"/>
    </location>
</feature>
<protein>
    <submittedName>
        <fullName evidence="9">Predicted arabinose efflux permease, MFS family</fullName>
    </submittedName>
</protein>
<evidence type="ECO:0000313" key="9">
    <source>
        <dbReference type="EMBL" id="SDC75454.1"/>
    </source>
</evidence>
<dbReference type="InterPro" id="IPR010290">
    <property type="entry name" value="TM_effector"/>
</dbReference>
<keyword evidence="5 7" id="KW-1133">Transmembrane helix</keyword>
<reference evidence="10" key="1">
    <citation type="submission" date="2016-10" db="EMBL/GenBank/DDBJ databases">
        <authorList>
            <person name="Varghese N."/>
            <person name="Submissions S."/>
        </authorList>
    </citation>
    <scope>NUCLEOTIDE SEQUENCE [LARGE SCALE GENOMIC DNA]</scope>
    <source>
        <strain evidence="10">IBRC-M 10403</strain>
    </source>
</reference>
<dbReference type="SUPFAM" id="SSF103473">
    <property type="entry name" value="MFS general substrate transporter"/>
    <property type="match status" value="1"/>
</dbReference>
<keyword evidence="2" id="KW-0813">Transport</keyword>
<evidence type="ECO:0000256" key="5">
    <source>
        <dbReference type="ARBA" id="ARBA00022989"/>
    </source>
</evidence>
<dbReference type="STRING" id="1271860.SAMN05216174_104131"/>
<evidence type="ECO:0000256" key="1">
    <source>
        <dbReference type="ARBA" id="ARBA00004651"/>
    </source>
</evidence>
<dbReference type="PROSITE" id="PS50850">
    <property type="entry name" value="MFS"/>
    <property type="match status" value="1"/>
</dbReference>
<evidence type="ECO:0000256" key="4">
    <source>
        <dbReference type="ARBA" id="ARBA00022692"/>
    </source>
</evidence>
<feature type="transmembrane region" description="Helical" evidence="7">
    <location>
        <begin position="308"/>
        <end position="328"/>
    </location>
</feature>
<dbReference type="InterPro" id="IPR020846">
    <property type="entry name" value="MFS_dom"/>
</dbReference>
<evidence type="ECO:0000256" key="3">
    <source>
        <dbReference type="ARBA" id="ARBA00022475"/>
    </source>
</evidence>
<feature type="transmembrane region" description="Helical" evidence="7">
    <location>
        <begin position="82"/>
        <end position="103"/>
    </location>
</feature>
<keyword evidence="6 7" id="KW-0472">Membrane</keyword>
<dbReference type="Gene3D" id="1.20.1250.20">
    <property type="entry name" value="MFS general substrate transporter like domains"/>
    <property type="match status" value="1"/>
</dbReference>
<dbReference type="InterPro" id="IPR036259">
    <property type="entry name" value="MFS_trans_sf"/>
</dbReference>
<proteinExistence type="predicted"/>
<evidence type="ECO:0000259" key="8">
    <source>
        <dbReference type="PROSITE" id="PS50850"/>
    </source>
</evidence>
<dbReference type="Pfam" id="PF05977">
    <property type="entry name" value="MFS_3"/>
    <property type="match status" value="1"/>
</dbReference>
<evidence type="ECO:0000256" key="2">
    <source>
        <dbReference type="ARBA" id="ARBA00022448"/>
    </source>
</evidence>
<dbReference type="OrthoDB" id="145388at2"/>
<organism evidence="9 10">
    <name type="scientific">Actinokineospora iranica</name>
    <dbReference type="NCBI Taxonomy" id="1271860"/>
    <lineage>
        <taxon>Bacteria</taxon>
        <taxon>Bacillati</taxon>
        <taxon>Actinomycetota</taxon>
        <taxon>Actinomycetes</taxon>
        <taxon>Pseudonocardiales</taxon>
        <taxon>Pseudonocardiaceae</taxon>
        <taxon>Actinokineospora</taxon>
    </lineage>
</organism>
<dbReference type="RefSeq" id="WP_091449804.1">
    <property type="nucleotide sequence ID" value="NZ_FMZZ01000004.1"/>
</dbReference>
<feature type="transmembrane region" description="Helical" evidence="7">
    <location>
        <begin position="216"/>
        <end position="239"/>
    </location>
</feature>
<evidence type="ECO:0000256" key="6">
    <source>
        <dbReference type="ARBA" id="ARBA00023136"/>
    </source>
</evidence>
<accession>A0A1G6P764</accession>
<sequence length="416" mass="43002">MTNPDRRLGWLLGSSALSNLGDGIGKVAFPLLAANLTRDPVLIAGLSATAFLPWLLFALISGALIDRVDRRRAMLLANLSRAVIVGVLGALVVADAVVIWLLYLAALLLGTVETVADNAAQALIPAVVARPGLEAANGKLQSVEIVGQTFLGGPLGSVTFAVFAALPFLLNSVGFAVAAALLIALRGRYRPAAPGPAPRLREQLGEGLRWVARRPLVIRLVVFAACLALTSELAQALLVLYALQDLGLSEAAFGVFALVGGAGGLIGAAIAPRLTRGRSRRTVLTLAVACCATSFTAMGLVADPVTASLLFGLFAAGVVAVNVILGALRHALVPEHLFGRVLGVWRTAVWGAIPVGALLGGVLAAWLGTRSVFVISGGLQLILAVWLWLALARHHTEVDTLRATNPANGKNAAADA</sequence>
<feature type="transmembrane region" description="Helical" evidence="7">
    <location>
        <begin position="373"/>
        <end position="392"/>
    </location>
</feature>
<gene>
    <name evidence="9" type="ORF">SAMN05216174_104131</name>
</gene>
<feature type="domain" description="Major facilitator superfamily (MFS) profile" evidence="8">
    <location>
        <begin position="1"/>
        <end position="395"/>
    </location>
</feature>
<dbReference type="GO" id="GO:0022857">
    <property type="term" value="F:transmembrane transporter activity"/>
    <property type="evidence" value="ECO:0007669"/>
    <property type="project" value="InterPro"/>
</dbReference>
<feature type="transmembrane region" description="Helical" evidence="7">
    <location>
        <begin position="283"/>
        <end position="302"/>
    </location>
</feature>
<dbReference type="CDD" id="cd06173">
    <property type="entry name" value="MFS_MefA_like"/>
    <property type="match status" value="1"/>
</dbReference>
<dbReference type="AlphaFoldDB" id="A0A1G6P764"/>
<dbReference type="GO" id="GO:0005886">
    <property type="term" value="C:plasma membrane"/>
    <property type="evidence" value="ECO:0007669"/>
    <property type="project" value="UniProtKB-SubCell"/>
</dbReference>
<feature type="transmembrane region" description="Helical" evidence="7">
    <location>
        <begin position="348"/>
        <end position="367"/>
    </location>
</feature>
<comment type="subcellular location">
    <subcellularLocation>
        <location evidence="1">Cell membrane</location>
        <topology evidence="1">Multi-pass membrane protein</topology>
    </subcellularLocation>
</comment>
<feature type="transmembrane region" description="Helical" evidence="7">
    <location>
        <begin position="41"/>
        <end position="61"/>
    </location>
</feature>
<dbReference type="Proteomes" id="UP000199501">
    <property type="component" value="Unassembled WGS sequence"/>
</dbReference>
<feature type="transmembrane region" description="Helical" evidence="7">
    <location>
        <begin position="160"/>
        <end position="185"/>
    </location>
</feature>
<keyword evidence="4 7" id="KW-0812">Transmembrane</keyword>
<evidence type="ECO:0000313" key="10">
    <source>
        <dbReference type="Proteomes" id="UP000199501"/>
    </source>
</evidence>
<evidence type="ECO:0000256" key="7">
    <source>
        <dbReference type="SAM" id="Phobius"/>
    </source>
</evidence>